<evidence type="ECO:0000259" key="1">
    <source>
        <dbReference type="Pfam" id="PF01521"/>
    </source>
</evidence>
<keyword evidence="3" id="KW-1185">Reference proteome</keyword>
<name>A0A1M5AQT5_9CLOT</name>
<proteinExistence type="predicted"/>
<dbReference type="RefSeq" id="WP_073249777.1">
    <property type="nucleotide sequence ID" value="NZ_FQVG01000056.1"/>
</dbReference>
<organism evidence="2 3">
    <name type="scientific">Caloramator proteoclasticus DSM 10124</name>
    <dbReference type="NCBI Taxonomy" id="1121262"/>
    <lineage>
        <taxon>Bacteria</taxon>
        <taxon>Bacillati</taxon>
        <taxon>Bacillota</taxon>
        <taxon>Clostridia</taxon>
        <taxon>Eubacteriales</taxon>
        <taxon>Clostridiaceae</taxon>
        <taxon>Caloramator</taxon>
    </lineage>
</organism>
<dbReference type="InterPro" id="IPR035903">
    <property type="entry name" value="HesB-like_dom_sf"/>
</dbReference>
<protein>
    <submittedName>
        <fullName evidence="2">Iron-sulfur cluster assembly accessory protein</fullName>
    </submittedName>
</protein>
<evidence type="ECO:0000313" key="2">
    <source>
        <dbReference type="EMBL" id="SHF32526.1"/>
    </source>
</evidence>
<dbReference type="InterPro" id="IPR000361">
    <property type="entry name" value="ATAP_core_dom"/>
</dbReference>
<reference evidence="3" key="1">
    <citation type="submission" date="2016-11" db="EMBL/GenBank/DDBJ databases">
        <authorList>
            <person name="Varghese N."/>
            <person name="Submissions S."/>
        </authorList>
    </citation>
    <scope>NUCLEOTIDE SEQUENCE [LARGE SCALE GENOMIC DNA]</scope>
    <source>
        <strain evidence="3">DSM 10124</strain>
    </source>
</reference>
<dbReference type="Gene3D" id="2.60.300.12">
    <property type="entry name" value="HesB-like domain"/>
    <property type="match status" value="1"/>
</dbReference>
<sequence length="105" mass="11744">MEVQVTKLAEDKIKEAIKTYNEKNQLRIYVEAIACHGAKFGLAFDDIKEDDITEKVGDITYFADENVLKYSDGIKIDYVLEPKEGFIVTSLRPVKSSCSSCAGCK</sequence>
<dbReference type="Pfam" id="PF01521">
    <property type="entry name" value="Fe-S_biosyn"/>
    <property type="match status" value="1"/>
</dbReference>
<dbReference type="Proteomes" id="UP000184423">
    <property type="component" value="Unassembled WGS sequence"/>
</dbReference>
<evidence type="ECO:0000313" key="3">
    <source>
        <dbReference type="Proteomes" id="UP000184423"/>
    </source>
</evidence>
<feature type="domain" description="Core" evidence="1">
    <location>
        <begin position="1"/>
        <end position="79"/>
    </location>
</feature>
<accession>A0A1M5AQT5</accession>
<dbReference type="EMBL" id="FQVG01000056">
    <property type="protein sequence ID" value="SHF32526.1"/>
    <property type="molecule type" value="Genomic_DNA"/>
</dbReference>
<dbReference type="SUPFAM" id="SSF89360">
    <property type="entry name" value="HesB-like domain"/>
    <property type="match status" value="1"/>
</dbReference>
<dbReference type="AlphaFoldDB" id="A0A1M5AQT5"/>
<gene>
    <name evidence="2" type="ORF">SAMN02746091_02261</name>
</gene>